<dbReference type="RefSeq" id="WP_369895755.1">
    <property type="nucleotide sequence ID" value="NZ_JBGFFX010000007.1"/>
</dbReference>
<gene>
    <name evidence="1" type="ORF">AB6T85_12680</name>
</gene>
<name>A0ABV4E8K2_9GAMM</name>
<organism evidence="1 2">
    <name type="scientific">Erwinia aeris</name>
    <dbReference type="NCBI Taxonomy" id="3239803"/>
    <lineage>
        <taxon>Bacteria</taxon>
        <taxon>Pseudomonadati</taxon>
        <taxon>Pseudomonadota</taxon>
        <taxon>Gammaproteobacteria</taxon>
        <taxon>Enterobacterales</taxon>
        <taxon>Erwiniaceae</taxon>
        <taxon>Erwinia</taxon>
    </lineage>
</organism>
<keyword evidence="2" id="KW-1185">Reference proteome</keyword>
<accession>A0ABV4E8K2</accession>
<evidence type="ECO:0000313" key="2">
    <source>
        <dbReference type="Proteomes" id="UP001565243"/>
    </source>
</evidence>
<sequence length="107" mass="12373">MRTATFTLRLTRNVSQFLLPDLRALLPPESVQFFSNELDEEWHYTLLCLQSDHTCSLTVSAILVWHQLKKIHVMRYRSPQLQQELADPSSAELYTLLQVPGAVLYLS</sequence>
<dbReference type="EMBL" id="JBGFFX010000007">
    <property type="protein sequence ID" value="MEY8771263.1"/>
    <property type="molecule type" value="Genomic_DNA"/>
</dbReference>
<evidence type="ECO:0000313" key="1">
    <source>
        <dbReference type="EMBL" id="MEY8771263.1"/>
    </source>
</evidence>
<comment type="caution">
    <text evidence="1">The sequence shown here is derived from an EMBL/GenBank/DDBJ whole genome shotgun (WGS) entry which is preliminary data.</text>
</comment>
<dbReference type="Proteomes" id="UP001565243">
    <property type="component" value="Unassembled WGS sequence"/>
</dbReference>
<protein>
    <submittedName>
        <fullName evidence="1">Uncharacterized protein</fullName>
    </submittedName>
</protein>
<reference evidence="1 2" key="1">
    <citation type="submission" date="2024-07" db="EMBL/GenBank/DDBJ databases">
        <authorList>
            <person name="Hebao G."/>
        </authorList>
    </citation>
    <scope>NUCLEOTIDE SEQUENCE [LARGE SCALE GENOMIC DNA]</scope>
    <source>
        <strain evidence="1 2">ACCC 02193</strain>
    </source>
</reference>
<proteinExistence type="predicted"/>